<protein>
    <submittedName>
        <fullName evidence="2">Uncharacterized protein</fullName>
    </submittedName>
</protein>
<dbReference type="AlphaFoldDB" id="A0AAN9XDT0"/>
<accession>A0AAN9XDT0</accession>
<dbReference type="EMBL" id="JAYMYS010000006">
    <property type="protein sequence ID" value="KAK7388542.1"/>
    <property type="molecule type" value="Genomic_DNA"/>
</dbReference>
<gene>
    <name evidence="2" type="ORF">VNO78_23361</name>
</gene>
<proteinExistence type="predicted"/>
<evidence type="ECO:0000256" key="1">
    <source>
        <dbReference type="SAM" id="MobiDB-lite"/>
    </source>
</evidence>
<feature type="compositionally biased region" description="Basic residues" evidence="1">
    <location>
        <begin position="194"/>
        <end position="210"/>
    </location>
</feature>
<dbReference type="Proteomes" id="UP001386955">
    <property type="component" value="Unassembled WGS sequence"/>
</dbReference>
<keyword evidence="3" id="KW-1185">Reference proteome</keyword>
<comment type="caution">
    <text evidence="2">The sequence shown here is derived from an EMBL/GenBank/DDBJ whole genome shotgun (WGS) entry which is preliminary data.</text>
</comment>
<organism evidence="2 3">
    <name type="scientific">Psophocarpus tetragonolobus</name>
    <name type="common">Winged bean</name>
    <name type="synonym">Dolichos tetragonolobus</name>
    <dbReference type="NCBI Taxonomy" id="3891"/>
    <lineage>
        <taxon>Eukaryota</taxon>
        <taxon>Viridiplantae</taxon>
        <taxon>Streptophyta</taxon>
        <taxon>Embryophyta</taxon>
        <taxon>Tracheophyta</taxon>
        <taxon>Spermatophyta</taxon>
        <taxon>Magnoliopsida</taxon>
        <taxon>eudicotyledons</taxon>
        <taxon>Gunneridae</taxon>
        <taxon>Pentapetalae</taxon>
        <taxon>rosids</taxon>
        <taxon>fabids</taxon>
        <taxon>Fabales</taxon>
        <taxon>Fabaceae</taxon>
        <taxon>Papilionoideae</taxon>
        <taxon>50 kb inversion clade</taxon>
        <taxon>NPAAA clade</taxon>
        <taxon>indigoferoid/millettioid clade</taxon>
        <taxon>Phaseoleae</taxon>
        <taxon>Psophocarpus</taxon>
    </lineage>
</organism>
<evidence type="ECO:0000313" key="2">
    <source>
        <dbReference type="EMBL" id="KAK7388542.1"/>
    </source>
</evidence>
<evidence type="ECO:0000313" key="3">
    <source>
        <dbReference type="Proteomes" id="UP001386955"/>
    </source>
</evidence>
<sequence length="227" mass="25074">MAKDESKQIGDFIGTSNTDHATTFYFSNFPVKQLVKSLLAIWIRTYKLWVNVSKCHRGGKRVEIKVEGGDVIHGGQKGQPKGAAMVDKKEVPRASIKVWRIKECQESDVAEVTDPSFERFGMLKDTTMEIAQLSLEASRITFARYDSSKLGSKVELAHAEKFRGGKEGDNALVEVEVAITDEGFGVLGGGITKGRGRPKGRLKKEGKRGRSKSERKNVGFNSAIKRV</sequence>
<name>A0AAN9XDT0_PSOTE</name>
<reference evidence="2 3" key="1">
    <citation type="submission" date="2024-01" db="EMBL/GenBank/DDBJ databases">
        <title>The genomes of 5 underutilized Papilionoideae crops provide insights into root nodulation and disease resistanc.</title>
        <authorList>
            <person name="Jiang F."/>
        </authorList>
    </citation>
    <scope>NUCLEOTIDE SEQUENCE [LARGE SCALE GENOMIC DNA]</scope>
    <source>
        <strain evidence="2">DUOXIRENSHENG_FW03</strain>
        <tissue evidence="2">Leaves</tissue>
    </source>
</reference>
<feature type="region of interest" description="Disordered" evidence="1">
    <location>
        <begin position="190"/>
        <end position="227"/>
    </location>
</feature>